<dbReference type="SUPFAM" id="SSF52058">
    <property type="entry name" value="L domain-like"/>
    <property type="match status" value="1"/>
</dbReference>
<dbReference type="InterPro" id="IPR032675">
    <property type="entry name" value="LRR_dom_sf"/>
</dbReference>
<sequence>MMRLSELELKWSDGLLDSRNEILEKAVLDVLKPCHEYLKQLNIYSYGGLDFPKWIGDPLFLCLKHLSIIVCKSCTSLPSLAQLPSLKELFIEGFYGVEFVDFELFGTDCCWIGDRLSFMSNG</sequence>
<dbReference type="InterPro" id="IPR056789">
    <property type="entry name" value="LRR_R13L1-DRL21"/>
</dbReference>
<evidence type="ECO:0000313" key="2">
    <source>
        <dbReference type="EMBL" id="OTG03214.1"/>
    </source>
</evidence>
<dbReference type="InParanoid" id="A0A251SWZ0"/>
<evidence type="ECO:0000313" key="3">
    <source>
        <dbReference type="Proteomes" id="UP000215914"/>
    </source>
</evidence>
<dbReference type="Proteomes" id="UP000215914">
    <property type="component" value="Chromosome 13"/>
</dbReference>
<evidence type="ECO:0000259" key="1">
    <source>
        <dbReference type="Pfam" id="PF25019"/>
    </source>
</evidence>
<keyword evidence="3" id="KW-1185">Reference proteome</keyword>
<dbReference type="PANTHER" id="PTHR47186:SF33">
    <property type="entry name" value="NB-ARC DOMAIN-CONTAINING PROTEIN"/>
    <property type="match status" value="1"/>
</dbReference>
<organism evidence="2 3">
    <name type="scientific">Helianthus annuus</name>
    <name type="common">Common sunflower</name>
    <dbReference type="NCBI Taxonomy" id="4232"/>
    <lineage>
        <taxon>Eukaryota</taxon>
        <taxon>Viridiplantae</taxon>
        <taxon>Streptophyta</taxon>
        <taxon>Embryophyta</taxon>
        <taxon>Tracheophyta</taxon>
        <taxon>Spermatophyta</taxon>
        <taxon>Magnoliopsida</taxon>
        <taxon>eudicotyledons</taxon>
        <taxon>Gunneridae</taxon>
        <taxon>Pentapetalae</taxon>
        <taxon>asterids</taxon>
        <taxon>campanulids</taxon>
        <taxon>Asterales</taxon>
        <taxon>Asteraceae</taxon>
        <taxon>Asteroideae</taxon>
        <taxon>Heliantheae alliance</taxon>
        <taxon>Heliantheae</taxon>
        <taxon>Helianthus</taxon>
    </lineage>
</organism>
<dbReference type="EMBL" id="CM007902">
    <property type="protein sequence ID" value="OTG03214.1"/>
    <property type="molecule type" value="Genomic_DNA"/>
</dbReference>
<dbReference type="OMA" id="CHEYLKQ"/>
<reference evidence="3" key="1">
    <citation type="journal article" date="2017" name="Nature">
        <title>The sunflower genome provides insights into oil metabolism, flowering and Asterid evolution.</title>
        <authorList>
            <person name="Badouin H."/>
            <person name="Gouzy J."/>
            <person name="Grassa C.J."/>
            <person name="Murat F."/>
            <person name="Staton S.E."/>
            <person name="Cottret L."/>
            <person name="Lelandais-Briere C."/>
            <person name="Owens G.L."/>
            <person name="Carrere S."/>
            <person name="Mayjonade B."/>
            <person name="Legrand L."/>
            <person name="Gill N."/>
            <person name="Kane N.C."/>
            <person name="Bowers J.E."/>
            <person name="Hubner S."/>
            <person name="Bellec A."/>
            <person name="Berard A."/>
            <person name="Berges H."/>
            <person name="Blanchet N."/>
            <person name="Boniface M.C."/>
            <person name="Brunel D."/>
            <person name="Catrice O."/>
            <person name="Chaidir N."/>
            <person name="Claudel C."/>
            <person name="Donnadieu C."/>
            <person name="Faraut T."/>
            <person name="Fievet G."/>
            <person name="Helmstetter N."/>
            <person name="King M."/>
            <person name="Knapp S.J."/>
            <person name="Lai Z."/>
            <person name="Le Paslier M.C."/>
            <person name="Lippi Y."/>
            <person name="Lorenzon L."/>
            <person name="Mandel J.R."/>
            <person name="Marage G."/>
            <person name="Marchand G."/>
            <person name="Marquand E."/>
            <person name="Bret-Mestries E."/>
            <person name="Morien E."/>
            <person name="Nambeesan S."/>
            <person name="Nguyen T."/>
            <person name="Pegot-Espagnet P."/>
            <person name="Pouilly N."/>
            <person name="Raftis F."/>
            <person name="Sallet E."/>
            <person name="Schiex T."/>
            <person name="Thomas J."/>
            <person name="Vandecasteele C."/>
            <person name="Vares D."/>
            <person name="Vear F."/>
            <person name="Vautrin S."/>
            <person name="Crespi M."/>
            <person name="Mangin B."/>
            <person name="Burke J.M."/>
            <person name="Salse J."/>
            <person name="Munos S."/>
            <person name="Vincourt P."/>
            <person name="Rieseberg L.H."/>
            <person name="Langlade N.B."/>
        </authorList>
    </citation>
    <scope>NUCLEOTIDE SEQUENCE [LARGE SCALE GENOMIC DNA]</scope>
    <source>
        <strain evidence="3">cv. SF193</strain>
    </source>
</reference>
<dbReference type="AlphaFoldDB" id="A0A251SWZ0"/>
<accession>A0A251SWZ0</accession>
<name>A0A251SWZ0_HELAN</name>
<dbReference type="PANTHER" id="PTHR47186">
    <property type="entry name" value="LEUCINE-RICH REPEAT-CONTAINING PROTEIN 57"/>
    <property type="match status" value="1"/>
</dbReference>
<proteinExistence type="predicted"/>
<gene>
    <name evidence="2" type="ORF">HannXRQ_Chr13g0421621</name>
</gene>
<protein>
    <submittedName>
        <fullName evidence="2">Putative leucine-rich repeat domain, L domain-like protein</fullName>
    </submittedName>
</protein>
<dbReference type="Pfam" id="PF25019">
    <property type="entry name" value="LRR_R13L1-DRL21"/>
    <property type="match status" value="1"/>
</dbReference>
<dbReference type="Gene3D" id="3.80.10.10">
    <property type="entry name" value="Ribonuclease Inhibitor"/>
    <property type="match status" value="1"/>
</dbReference>
<feature type="domain" description="R13L1/DRL21-like LRR repeat region" evidence="1">
    <location>
        <begin position="3"/>
        <end position="93"/>
    </location>
</feature>